<evidence type="ECO:0008006" key="5">
    <source>
        <dbReference type="Google" id="ProtNLM"/>
    </source>
</evidence>
<reference evidence="3" key="1">
    <citation type="submission" date="2021-07" db="EMBL/GenBank/DDBJ databases">
        <title>Zhongshania sp. CAU 1632 isolated from seawater.</title>
        <authorList>
            <person name="Kim W."/>
        </authorList>
    </citation>
    <scope>NUCLEOTIDE SEQUENCE</scope>
    <source>
        <strain evidence="3">CAU 1632</strain>
    </source>
</reference>
<dbReference type="Pfam" id="PF06980">
    <property type="entry name" value="DUF1302"/>
    <property type="match status" value="1"/>
</dbReference>
<proteinExistence type="predicted"/>
<organism evidence="3 4">
    <name type="scientific">Zhongshania aquimaris</name>
    <dbReference type="NCBI Taxonomy" id="2857107"/>
    <lineage>
        <taxon>Bacteria</taxon>
        <taxon>Pseudomonadati</taxon>
        <taxon>Pseudomonadota</taxon>
        <taxon>Gammaproteobacteria</taxon>
        <taxon>Cellvibrionales</taxon>
        <taxon>Spongiibacteraceae</taxon>
        <taxon>Zhongshania</taxon>
    </lineage>
</organism>
<protein>
    <recommendedName>
        <fullName evidence="5">DUF1302 domain-containing protein</fullName>
    </recommendedName>
</protein>
<feature type="region of interest" description="Disordered" evidence="1">
    <location>
        <begin position="50"/>
        <end position="71"/>
    </location>
</feature>
<feature type="chain" id="PRO_5045168109" description="DUF1302 domain-containing protein" evidence="2">
    <location>
        <begin position="28"/>
        <end position="692"/>
    </location>
</feature>
<comment type="caution">
    <text evidence="3">The sequence shown here is derived from an EMBL/GenBank/DDBJ whole genome shotgun (WGS) entry which is preliminary data.</text>
</comment>
<keyword evidence="4" id="KW-1185">Reference proteome</keyword>
<feature type="compositionally biased region" description="Low complexity" evidence="1">
    <location>
        <begin position="53"/>
        <end position="69"/>
    </location>
</feature>
<feature type="signal peptide" evidence="2">
    <location>
        <begin position="1"/>
        <end position="27"/>
    </location>
</feature>
<name>A0ABS6VX94_9GAMM</name>
<sequence>MTLFRVVGRPLVLPLALCVVLSGPVIADDGWFEDFDVSFNGFVRAEIAGSTSGEENPNNQGGNLQNNQNASRQSFLPPALNPLSGVGSLLGLGGVGAWGTTPLPFADTVRRGDFVKSTSNDFNYAVVRTEIEMNMQFNYEWRFIARVRAMFDPEVYDAFDANDVAGFQGGLESGPHANSALYEGTPSYFDYLADQGGNPNPLEWTGSNYQVYFPTFLLEYASGDLSLRLGNQQIAWGQAIFFRVFDTPNGLDLRRHSLLDRGLEEFSDKRVPMLSLRATYQLNSDILLDAYVGRFQPSVFGNPNTPYNIIPSQFTVHDTYESGGYDDKISGGFRLKGDYGQFGWQASFVSRYATEGTFAWTKSGVNKPLSGLVGSVINTAYNAKLPANSVACPIYNSATCRLYGDSGEAMANSSFSVNPGGVYSADEWFQYAALARLDAIGGLNAAVNEFDGARDIYASVAGNVSESVAELNTFFIAAGGSLRGHIERTYHRENDFALGASYVNESDNNFLNQLIFNLEIQYTPERTFTNPTLSRQAIKEDEYTVAIVVDKWHRFSESLPGTYIVFQALTKNRSDLVGRHLSGYGRVGLDSLSPGDTTTLKDAKTGNASYIVFGFLQPTANKIFEIELATLIDLDGGILFQPGVRWNPGRGLTVEAFYNHIDGNVWGDNPNTNMISSLDFADELSLRVTMQF</sequence>
<accession>A0ABS6VX94</accession>
<dbReference type="InterPro" id="IPR010727">
    <property type="entry name" value="DUF1302"/>
</dbReference>
<dbReference type="EMBL" id="JAHWDQ010000004">
    <property type="protein sequence ID" value="MBW2942251.1"/>
    <property type="molecule type" value="Genomic_DNA"/>
</dbReference>
<evidence type="ECO:0000313" key="4">
    <source>
        <dbReference type="Proteomes" id="UP001166291"/>
    </source>
</evidence>
<evidence type="ECO:0000256" key="2">
    <source>
        <dbReference type="SAM" id="SignalP"/>
    </source>
</evidence>
<keyword evidence="2" id="KW-0732">Signal</keyword>
<dbReference type="RefSeq" id="WP_219044488.1">
    <property type="nucleotide sequence ID" value="NZ_JAHWDQ010000004.1"/>
</dbReference>
<gene>
    <name evidence="3" type="ORF">KXJ70_15760</name>
</gene>
<evidence type="ECO:0000313" key="3">
    <source>
        <dbReference type="EMBL" id="MBW2942251.1"/>
    </source>
</evidence>
<dbReference type="Proteomes" id="UP001166291">
    <property type="component" value="Unassembled WGS sequence"/>
</dbReference>
<evidence type="ECO:0000256" key="1">
    <source>
        <dbReference type="SAM" id="MobiDB-lite"/>
    </source>
</evidence>